<feature type="region of interest" description="Disordered" evidence="7">
    <location>
        <begin position="258"/>
        <end position="289"/>
    </location>
</feature>
<dbReference type="PROSITE" id="PS51369">
    <property type="entry name" value="TCP"/>
    <property type="match status" value="1"/>
</dbReference>
<evidence type="ECO:0000313" key="10">
    <source>
        <dbReference type="Proteomes" id="UP000790787"/>
    </source>
</evidence>
<dbReference type="Proteomes" id="UP000790787">
    <property type="component" value="Chromosome 17"/>
</dbReference>
<reference evidence="11" key="2">
    <citation type="submission" date="2025-08" db="UniProtKB">
        <authorList>
            <consortium name="RefSeq"/>
        </authorList>
    </citation>
    <scope>IDENTIFICATION</scope>
    <source>
        <tissue evidence="11">Leaf</tissue>
    </source>
</reference>
<dbReference type="GO" id="GO:0043565">
    <property type="term" value="F:sequence-specific DNA binding"/>
    <property type="evidence" value="ECO:0000318"/>
    <property type="project" value="GO_Central"/>
</dbReference>
<keyword evidence="5" id="KW-0804">Transcription</keyword>
<dbReference type="RefSeq" id="XP_016462951.1">
    <property type="nucleotide sequence ID" value="XM_016607465.1"/>
</dbReference>
<proteinExistence type="predicted"/>
<evidence type="ECO:0000259" key="9">
    <source>
        <dbReference type="PROSITE" id="PS51370"/>
    </source>
</evidence>
<dbReference type="GeneID" id="107786030"/>
<organism evidence="10 11">
    <name type="scientific">Nicotiana tabacum</name>
    <name type="common">Common tobacco</name>
    <dbReference type="NCBI Taxonomy" id="4097"/>
    <lineage>
        <taxon>Eukaryota</taxon>
        <taxon>Viridiplantae</taxon>
        <taxon>Streptophyta</taxon>
        <taxon>Embryophyta</taxon>
        <taxon>Tracheophyta</taxon>
        <taxon>Spermatophyta</taxon>
        <taxon>Magnoliopsida</taxon>
        <taxon>eudicotyledons</taxon>
        <taxon>Gunneridae</taxon>
        <taxon>Pentapetalae</taxon>
        <taxon>asterids</taxon>
        <taxon>lamiids</taxon>
        <taxon>Solanales</taxon>
        <taxon>Solanaceae</taxon>
        <taxon>Nicotianoideae</taxon>
        <taxon>Nicotianeae</taxon>
        <taxon>Nicotiana</taxon>
    </lineage>
</organism>
<dbReference type="GO" id="GO:0003700">
    <property type="term" value="F:DNA-binding transcription factor activity"/>
    <property type="evidence" value="ECO:0000318"/>
    <property type="project" value="GO_Central"/>
</dbReference>
<evidence type="ECO:0000256" key="6">
    <source>
        <dbReference type="ARBA" id="ARBA00023242"/>
    </source>
</evidence>
<evidence type="ECO:0000256" key="7">
    <source>
        <dbReference type="SAM" id="MobiDB-lite"/>
    </source>
</evidence>
<comment type="subcellular location">
    <subcellularLocation>
        <location evidence="1">Nucleus</location>
    </subcellularLocation>
</comment>
<dbReference type="STRING" id="4097.A0A1S3ZF91"/>
<evidence type="ECO:0000256" key="3">
    <source>
        <dbReference type="ARBA" id="ARBA00023015"/>
    </source>
</evidence>
<dbReference type="GO" id="GO:0005634">
    <property type="term" value="C:nucleus"/>
    <property type="evidence" value="ECO:0000318"/>
    <property type="project" value="GO_Central"/>
</dbReference>
<dbReference type="SMR" id="A0A1S3ZF91"/>
<accession>A0A1S3ZF91</accession>
<sequence length="332" mass="36960">MFPSGNSSGNPILRCSIPSFCSSNSSFLGINGNQILLHQHQDQLSTHYLAANNGHLIDNNSSVMFANNVIHNKSNNQEICYPLNTMMKKPMKKDRHSKILTSQGHRDRRVRLSIGVARKFFDLQDMLGFDKPSKTLDWLFTKSKLAIEELTTAQIKITSPNESSAAKKSPSSINSECEDVVLARAKQEEAILNLVARESRAKARARARERTIKKIWAQIEAKLNSSSVVKEQTKIDEIKEMIHGSVLVERKNIKSSSSTLGFHHPNLSGTEEAAANSNYNSSSSSTRNWDHDVNRTILNSSLTAVMATISTSSQVVQGSDQKEWDSYHCSQI</sequence>
<dbReference type="PaxDb" id="4097-A0A1S3ZF91"/>
<dbReference type="PANTHER" id="PTHR31072">
    <property type="entry name" value="TRANSCRIPTION FACTOR TCP4-RELATED"/>
    <property type="match status" value="1"/>
</dbReference>
<name>A0A1S3ZF91_TOBAC</name>
<evidence type="ECO:0000256" key="2">
    <source>
        <dbReference type="ARBA" id="ARBA00022473"/>
    </source>
</evidence>
<keyword evidence="6" id="KW-0539">Nucleus</keyword>
<reference evidence="10" key="1">
    <citation type="journal article" date="2014" name="Nat. Commun.">
        <title>The tobacco genome sequence and its comparison with those of tomato and potato.</title>
        <authorList>
            <person name="Sierro N."/>
            <person name="Battey J.N."/>
            <person name="Ouadi S."/>
            <person name="Bakaher N."/>
            <person name="Bovet L."/>
            <person name="Willig A."/>
            <person name="Goepfert S."/>
            <person name="Peitsch M.C."/>
            <person name="Ivanov N.V."/>
        </authorList>
    </citation>
    <scope>NUCLEOTIDE SEQUENCE [LARGE SCALE GENOMIC DNA]</scope>
</reference>
<dbReference type="InterPro" id="IPR017887">
    <property type="entry name" value="TF_TCP_subgr"/>
</dbReference>
<dbReference type="InterPro" id="IPR017888">
    <property type="entry name" value="CYC/TB1_R_domain"/>
</dbReference>
<evidence type="ECO:0000313" key="11">
    <source>
        <dbReference type="RefSeq" id="XP_016462951.1"/>
    </source>
</evidence>
<keyword evidence="10" id="KW-1185">Reference proteome</keyword>
<dbReference type="OrthoDB" id="1896834at2759"/>
<gene>
    <name evidence="11" type="primary">LOC107786030</name>
</gene>
<dbReference type="PROSITE" id="PS51370">
    <property type="entry name" value="R"/>
    <property type="match status" value="1"/>
</dbReference>
<feature type="domain" description="R" evidence="9">
    <location>
        <begin position="197"/>
        <end position="214"/>
    </location>
</feature>
<evidence type="ECO:0000259" key="8">
    <source>
        <dbReference type="PROSITE" id="PS51369"/>
    </source>
</evidence>
<evidence type="ECO:0000256" key="5">
    <source>
        <dbReference type="ARBA" id="ARBA00023163"/>
    </source>
</evidence>
<feature type="compositionally biased region" description="Low complexity" evidence="7">
    <location>
        <begin position="273"/>
        <end position="285"/>
    </location>
</feature>
<dbReference type="PANTHER" id="PTHR31072:SF224">
    <property type="entry name" value="TRANSCRIPTION FACTOR TCP1"/>
    <property type="match status" value="1"/>
</dbReference>
<dbReference type="GO" id="GO:2000032">
    <property type="term" value="P:regulation of secondary shoot formation"/>
    <property type="evidence" value="ECO:0000318"/>
    <property type="project" value="GO_Central"/>
</dbReference>
<feature type="domain" description="TCP" evidence="8">
    <location>
        <begin position="92"/>
        <end position="150"/>
    </location>
</feature>
<dbReference type="InterPro" id="IPR005333">
    <property type="entry name" value="Transcription_factor_TCP"/>
</dbReference>
<keyword evidence="4" id="KW-0238">DNA-binding</keyword>
<keyword evidence="2" id="KW-0217">Developmental protein</keyword>
<dbReference type="Pfam" id="PF03634">
    <property type="entry name" value="TCP"/>
    <property type="match status" value="1"/>
</dbReference>
<evidence type="ECO:0000256" key="4">
    <source>
        <dbReference type="ARBA" id="ARBA00023125"/>
    </source>
</evidence>
<dbReference type="AlphaFoldDB" id="A0A1S3ZF91"/>
<dbReference type="KEGG" id="nta:107786030"/>
<evidence type="ECO:0000256" key="1">
    <source>
        <dbReference type="ARBA" id="ARBA00004123"/>
    </source>
</evidence>
<keyword evidence="3" id="KW-0805">Transcription regulation</keyword>
<protein>
    <submittedName>
        <fullName evidence="11">Transcription factor CYCLOIDEA-like</fullName>
    </submittedName>
    <submittedName>
        <fullName evidence="11">Uncharacterized protein LOC107786030</fullName>
    </submittedName>
</protein>